<dbReference type="PANTHER" id="PTHR30381:SF0">
    <property type="entry name" value="FLAGELLAR P-RING PROTEIN"/>
    <property type="match status" value="1"/>
</dbReference>
<reference evidence="7 8" key="1">
    <citation type="submission" date="2014-12" db="EMBL/GenBank/DDBJ databases">
        <title>Genome sequencing of Photobacterium gaetbulicola AD005a.</title>
        <authorList>
            <person name="Adrian T.G.S."/>
            <person name="Chan K.G."/>
        </authorList>
    </citation>
    <scope>NUCLEOTIDE SEQUENCE [LARGE SCALE GENOMIC DNA]</scope>
    <source>
        <strain evidence="7 8">AD005a</strain>
    </source>
</reference>
<evidence type="ECO:0000256" key="2">
    <source>
        <dbReference type="ARBA" id="ARBA00004117"/>
    </source>
</evidence>
<dbReference type="PANTHER" id="PTHR30381">
    <property type="entry name" value="FLAGELLAR P-RING PERIPLASMIC PROTEIN FLGI"/>
    <property type="match status" value="1"/>
</dbReference>
<evidence type="ECO:0000256" key="6">
    <source>
        <dbReference type="HAMAP-Rule" id="MF_00416"/>
    </source>
</evidence>
<comment type="caution">
    <text evidence="7">The sequence shown here is derived from an EMBL/GenBank/DDBJ whole genome shotgun (WGS) entry which is preliminary data.</text>
</comment>
<dbReference type="NCBIfam" id="NF003676">
    <property type="entry name" value="PRK05303.1"/>
    <property type="match status" value="1"/>
</dbReference>
<gene>
    <name evidence="6" type="primary">flgI</name>
    <name evidence="7" type="ORF">RJ45_14770</name>
</gene>
<dbReference type="HAMAP" id="MF_00416">
    <property type="entry name" value="FlgI"/>
    <property type="match status" value="1"/>
</dbReference>
<dbReference type="Proteomes" id="UP000031278">
    <property type="component" value="Unassembled WGS sequence"/>
</dbReference>
<dbReference type="GO" id="GO:0071973">
    <property type="term" value="P:bacterial-type flagellum-dependent cell motility"/>
    <property type="evidence" value="ECO:0007669"/>
    <property type="project" value="InterPro"/>
</dbReference>
<keyword evidence="4 6" id="KW-0732">Signal</keyword>
<keyword evidence="7" id="KW-0966">Cell projection</keyword>
<organism evidence="7 8">
    <name type="scientific">Photobacterium gaetbulicola</name>
    <dbReference type="NCBI Taxonomy" id="1295392"/>
    <lineage>
        <taxon>Bacteria</taxon>
        <taxon>Pseudomonadati</taxon>
        <taxon>Pseudomonadota</taxon>
        <taxon>Gammaproteobacteria</taxon>
        <taxon>Vibrionales</taxon>
        <taxon>Vibrionaceae</taxon>
        <taxon>Photobacterium</taxon>
    </lineage>
</organism>
<sequence length="373" mass="39945" precursor="true">MFKQLIILLTMLVVPFLFVDAAHAQVNERHLIDLVDIQGLRENQLIGYGLVVGLDGTGDRNQVKFTSQSVTNMLRQFGLQLPDNIDPKLRNVAAVSVHASIPPLAGPGQTIDVTVSSIGDAKSLRGGSLVMTPLRAIDGQIYAVAQGNLVVAGVKAEGRSGSSITVNVPTTGRIPGGAIIEEEIPSDFITQPKVTLNLLRPNFTTARNISRQIDEVFGPDTAMAISNARVEVFAPQDFEQRVIFMSMLEDMTVDIGRQRARVVFNSRSGTVVVGNGVRIGRAAVSHGNLTVTIAESFNVSQPNAFGRGNTVVTPESDIDINHERNPMFIWPEGVELETIVSAVNSLGASPDDLIAILQALHSSGALDAELVVI</sequence>
<dbReference type="GO" id="GO:0030288">
    <property type="term" value="C:outer membrane-bounded periplasmic space"/>
    <property type="evidence" value="ECO:0007669"/>
    <property type="project" value="InterPro"/>
</dbReference>
<name>A0A0B9GW02_9GAMM</name>
<keyword evidence="7" id="KW-0969">Cilium</keyword>
<comment type="subunit">
    <text evidence="6">The basal body constitutes a major portion of the flagellar organelle and consists of four rings (L,P,S, and M) mounted on a central rod.</text>
</comment>
<dbReference type="GO" id="GO:0009428">
    <property type="term" value="C:bacterial-type flagellum basal body, distal rod, P ring"/>
    <property type="evidence" value="ECO:0007669"/>
    <property type="project" value="InterPro"/>
</dbReference>
<feature type="signal peptide" evidence="6">
    <location>
        <begin position="1"/>
        <end position="24"/>
    </location>
</feature>
<accession>A0A0B9GW02</accession>
<evidence type="ECO:0000256" key="3">
    <source>
        <dbReference type="ARBA" id="ARBA00008994"/>
    </source>
</evidence>
<evidence type="ECO:0000256" key="1">
    <source>
        <dbReference type="ARBA" id="ARBA00002591"/>
    </source>
</evidence>
<dbReference type="AlphaFoldDB" id="A0A0B9GW02"/>
<evidence type="ECO:0000256" key="4">
    <source>
        <dbReference type="ARBA" id="ARBA00022729"/>
    </source>
</evidence>
<comment type="function">
    <text evidence="1 6">Assembles around the rod to form the L-ring and probably protects the motor/basal body from shearing forces during rotation.</text>
</comment>
<comment type="subcellular location">
    <subcellularLocation>
        <location evidence="2 6">Bacterial flagellum basal body</location>
    </subcellularLocation>
</comment>
<dbReference type="Pfam" id="PF02119">
    <property type="entry name" value="FlgI"/>
    <property type="match status" value="1"/>
</dbReference>
<protein>
    <recommendedName>
        <fullName evidence="6">Flagellar P-ring protein</fullName>
    </recommendedName>
    <alternativeName>
        <fullName evidence="6">Basal body P-ring protein</fullName>
    </alternativeName>
</protein>
<dbReference type="EMBL" id="JWLZ01000167">
    <property type="protein sequence ID" value="KHT62901.1"/>
    <property type="molecule type" value="Genomic_DNA"/>
</dbReference>
<evidence type="ECO:0000256" key="5">
    <source>
        <dbReference type="ARBA" id="ARBA00023143"/>
    </source>
</evidence>
<comment type="similarity">
    <text evidence="3 6">Belongs to the FlgI family.</text>
</comment>
<evidence type="ECO:0000313" key="7">
    <source>
        <dbReference type="EMBL" id="KHT62901.1"/>
    </source>
</evidence>
<proteinExistence type="inferred from homology"/>
<dbReference type="InterPro" id="IPR001782">
    <property type="entry name" value="Flag_FlgI"/>
</dbReference>
<dbReference type="GO" id="GO:0005198">
    <property type="term" value="F:structural molecule activity"/>
    <property type="evidence" value="ECO:0007669"/>
    <property type="project" value="InterPro"/>
</dbReference>
<keyword evidence="7" id="KW-0282">Flagellum</keyword>
<feature type="chain" id="PRO_5008985065" description="Flagellar P-ring protein" evidence="6">
    <location>
        <begin position="25"/>
        <end position="373"/>
    </location>
</feature>
<evidence type="ECO:0000313" key="8">
    <source>
        <dbReference type="Proteomes" id="UP000031278"/>
    </source>
</evidence>
<keyword evidence="5 6" id="KW-0975">Bacterial flagellum</keyword>
<dbReference type="PRINTS" id="PR01010">
    <property type="entry name" value="FLGPRINGFLGI"/>
</dbReference>